<sequence>MDEVQLKKWTEQLLHYCHEASSNFHNSRETGVEGDFFGEVKPFADKVKQLCEKWEPLAVQWTIACAPKNLFPQQIKHTAENIQMVSIRSFYPDSSLKRFKSHIQSIEYVLHRIMEEINENKSR</sequence>
<keyword evidence="2" id="KW-1185">Reference proteome</keyword>
<gene>
    <name evidence="1" type="ORF">JOC94_000569</name>
</gene>
<dbReference type="RefSeq" id="WP_077113342.1">
    <property type="nucleotide sequence ID" value="NZ_JAFBFH010000003.1"/>
</dbReference>
<dbReference type="SUPFAM" id="SSF140415">
    <property type="entry name" value="YppE-like"/>
    <property type="match status" value="1"/>
</dbReference>
<dbReference type="InterPro" id="IPR014913">
    <property type="entry name" value="YppE-like"/>
</dbReference>
<evidence type="ECO:0000313" key="2">
    <source>
        <dbReference type="Proteomes" id="UP000823485"/>
    </source>
</evidence>
<comment type="caution">
    <text evidence="1">The sequence shown here is derived from an EMBL/GenBank/DDBJ whole genome shotgun (WGS) entry which is preliminary data.</text>
</comment>
<reference evidence="1 2" key="1">
    <citation type="submission" date="2021-01" db="EMBL/GenBank/DDBJ databases">
        <title>Genomic Encyclopedia of Type Strains, Phase IV (KMG-IV): sequencing the most valuable type-strain genomes for metagenomic binning, comparative biology and taxonomic classification.</title>
        <authorList>
            <person name="Goeker M."/>
        </authorList>
    </citation>
    <scope>NUCLEOTIDE SEQUENCE [LARGE SCALE GENOMIC DNA]</scope>
    <source>
        <strain evidence="1 2">DSM 105453</strain>
    </source>
</reference>
<dbReference type="Pfam" id="PF08807">
    <property type="entry name" value="DUF1798"/>
    <property type="match status" value="1"/>
</dbReference>
<evidence type="ECO:0000313" key="1">
    <source>
        <dbReference type="EMBL" id="MBM7713600.1"/>
    </source>
</evidence>
<dbReference type="Gene3D" id="1.20.120.440">
    <property type="entry name" value="YppE-like"/>
    <property type="match status" value="1"/>
</dbReference>
<accession>A0ABS2R2I2</accession>
<organism evidence="1 2">
    <name type="scientific">Siminovitchia thermophila</name>
    <dbReference type="NCBI Taxonomy" id="1245522"/>
    <lineage>
        <taxon>Bacteria</taxon>
        <taxon>Bacillati</taxon>
        <taxon>Bacillota</taxon>
        <taxon>Bacilli</taxon>
        <taxon>Bacillales</taxon>
        <taxon>Bacillaceae</taxon>
        <taxon>Siminovitchia</taxon>
    </lineage>
</organism>
<dbReference type="Proteomes" id="UP000823485">
    <property type="component" value="Unassembled WGS sequence"/>
</dbReference>
<dbReference type="EMBL" id="JAFBFH010000003">
    <property type="protein sequence ID" value="MBM7713600.1"/>
    <property type="molecule type" value="Genomic_DNA"/>
</dbReference>
<dbReference type="InterPro" id="IPR023351">
    <property type="entry name" value="YppE-like_sf"/>
</dbReference>
<proteinExistence type="predicted"/>
<protein>
    <submittedName>
        <fullName evidence="1">Two-component SAPR family response regulator</fullName>
    </submittedName>
</protein>
<name>A0ABS2R2I2_9BACI</name>